<dbReference type="GeneID" id="14884831"/>
<dbReference type="GO" id="GO:0003735">
    <property type="term" value="F:structural constituent of ribosome"/>
    <property type="evidence" value="ECO:0007669"/>
    <property type="project" value="UniProtKB-UniRule"/>
</dbReference>
<name>A0A0A1TZZ8_ENTIV</name>
<evidence type="ECO:0000256" key="4">
    <source>
        <dbReference type="HAMAP-Rule" id="MF_03122"/>
    </source>
</evidence>
<keyword evidence="2 4" id="KW-0689">Ribosomal protein</keyword>
<keyword evidence="6" id="KW-1185">Reference proteome</keyword>
<dbReference type="OMA" id="TRFKGHE"/>
<dbReference type="GO" id="GO:0022627">
    <property type="term" value="C:cytosolic small ribosomal subunit"/>
    <property type="evidence" value="ECO:0007669"/>
    <property type="project" value="UniProtKB-UniRule"/>
</dbReference>
<keyword evidence="3 4" id="KW-0687">Ribonucleoprotein</keyword>
<dbReference type="InterPro" id="IPR001593">
    <property type="entry name" value="Ribosomal_eS1"/>
</dbReference>
<dbReference type="EMBL" id="KB207030">
    <property type="protein sequence ID" value="ELP85791.1"/>
    <property type="molecule type" value="Genomic_DNA"/>
</dbReference>
<dbReference type="KEGG" id="eiv:EIN_281620"/>
<gene>
    <name evidence="5" type="ORF">EIN_281620</name>
</gene>
<protein>
    <recommendedName>
        <fullName evidence="4">Small ribosomal subunit protein eS1</fullName>
    </recommendedName>
</protein>
<sequence>MATGKNKKYKAGNVKKGNKRKIAEPFSKKEWYNVKVPKNFKRRNVGQIVVNKTTGTKVASDQLRGRVVEVNLADLMESEKYGAYNYKFRCEDVNGKDCLMVFHSLKLTTDKLRSIVKKWCTLIETSVDVKTTDGNTIRVFCIGFTTRKPSQIKKTSYAKKGQAKLIRKIMGAIITKQAINKDLPQFVDFLREPTLTQTIIQRAEKIFPIDNVYIRKVKILKSGKIDSLKLLEQHQDANEVVESIPAEEPVEEEIKEVAEEVIEAK</sequence>
<dbReference type="InterPro" id="IPR027500">
    <property type="entry name" value="Ribosomal_eS1_euk"/>
</dbReference>
<evidence type="ECO:0000256" key="2">
    <source>
        <dbReference type="ARBA" id="ARBA00022980"/>
    </source>
</evidence>
<evidence type="ECO:0000256" key="3">
    <source>
        <dbReference type="ARBA" id="ARBA00023274"/>
    </source>
</evidence>
<organism evidence="5 6">
    <name type="scientific">Entamoeba invadens IP1</name>
    <dbReference type="NCBI Taxonomy" id="370355"/>
    <lineage>
        <taxon>Eukaryota</taxon>
        <taxon>Amoebozoa</taxon>
        <taxon>Evosea</taxon>
        <taxon>Archamoebae</taxon>
        <taxon>Mastigamoebida</taxon>
        <taxon>Entamoebidae</taxon>
        <taxon>Entamoeba</taxon>
    </lineage>
</organism>
<keyword evidence="1 4" id="KW-0963">Cytoplasm</keyword>
<dbReference type="RefSeq" id="XP_004185137.1">
    <property type="nucleotide sequence ID" value="XM_004185089.1"/>
</dbReference>
<evidence type="ECO:0000313" key="5">
    <source>
        <dbReference type="EMBL" id="ELP85791.1"/>
    </source>
</evidence>
<evidence type="ECO:0000313" key="6">
    <source>
        <dbReference type="Proteomes" id="UP000014680"/>
    </source>
</evidence>
<dbReference type="GO" id="GO:0006412">
    <property type="term" value="P:translation"/>
    <property type="evidence" value="ECO:0007669"/>
    <property type="project" value="UniProtKB-UniRule"/>
</dbReference>
<dbReference type="HAMAP" id="MF_03122">
    <property type="entry name" value="Ribosomal_eS1_euk"/>
    <property type="match status" value="1"/>
</dbReference>
<evidence type="ECO:0000256" key="1">
    <source>
        <dbReference type="ARBA" id="ARBA00022490"/>
    </source>
</evidence>
<proteinExistence type="inferred from homology"/>
<dbReference type="Proteomes" id="UP000014680">
    <property type="component" value="Unassembled WGS sequence"/>
</dbReference>
<comment type="similarity">
    <text evidence="4">Belongs to the eukaryotic ribosomal protein eS1 family.</text>
</comment>
<feature type="initiator methionine" description="Removed" evidence="4">
    <location>
        <position position="1"/>
    </location>
</feature>
<dbReference type="OrthoDB" id="9834376at2759"/>
<reference evidence="5 6" key="1">
    <citation type="submission" date="2012-10" db="EMBL/GenBank/DDBJ databases">
        <authorList>
            <person name="Zafar N."/>
            <person name="Inman J."/>
            <person name="Hall N."/>
            <person name="Lorenzi H."/>
            <person name="Caler E."/>
        </authorList>
    </citation>
    <scope>NUCLEOTIDE SEQUENCE [LARGE SCALE GENOMIC DNA]</scope>
    <source>
        <strain evidence="5 6">IP1</strain>
    </source>
</reference>
<accession>A0A0A1TZZ8</accession>
<dbReference type="SMART" id="SM01397">
    <property type="entry name" value="Ribosomal_S3Ae"/>
    <property type="match status" value="1"/>
</dbReference>
<dbReference type="VEuPathDB" id="AmoebaDB:EIN_281620"/>
<comment type="subcellular location">
    <subcellularLocation>
        <location evidence="4">Cytoplasm</location>
    </subcellularLocation>
</comment>
<dbReference type="AlphaFoldDB" id="A0A0A1TZZ8"/>
<dbReference type="PANTHER" id="PTHR11830">
    <property type="entry name" value="40S RIBOSOMAL PROTEIN S3A"/>
    <property type="match status" value="1"/>
</dbReference>
<comment type="subunit">
    <text evidence="4">Component of the small ribosomal subunit. Mature ribosomes consist of a small (40S) and a large (60S) subunit. The 40S subunit contains about 33 different proteins and 1 molecule of RNA (18S). The 60S subunit contains about 49 different proteins and 3 molecules of RNA (25S, 5.8S and 5S).</text>
</comment>
<dbReference type="Pfam" id="PF01015">
    <property type="entry name" value="Ribosomal_S3Ae"/>
    <property type="match status" value="1"/>
</dbReference>